<dbReference type="KEGG" id="shj:SHELI_v1c02820"/>
<dbReference type="PRINTS" id="PR00368">
    <property type="entry name" value="FADPNR"/>
</dbReference>
<protein>
    <submittedName>
        <fullName evidence="9">NADH oxidase</fullName>
    </submittedName>
</protein>
<dbReference type="InterPro" id="IPR016156">
    <property type="entry name" value="FAD/NAD-linked_Rdtase_dimer_sf"/>
</dbReference>
<evidence type="ECO:0000256" key="2">
    <source>
        <dbReference type="ARBA" id="ARBA00009130"/>
    </source>
</evidence>
<dbReference type="EMBL" id="CP017015">
    <property type="protein sequence ID" value="AOG60237.1"/>
    <property type="molecule type" value="Genomic_DNA"/>
</dbReference>
<dbReference type="PANTHER" id="PTHR43429">
    <property type="entry name" value="PYRIDINE NUCLEOTIDE-DISULFIDE OXIDOREDUCTASE DOMAIN-CONTAINING"/>
    <property type="match status" value="1"/>
</dbReference>
<comment type="similarity">
    <text evidence="2">Belongs to the class-III pyridine nucleotide-disulfide oxidoreductase family.</text>
</comment>
<gene>
    <name evidence="9" type="primary">nox</name>
    <name evidence="9" type="ORF">SHELI_v1c02820</name>
</gene>
<dbReference type="InterPro" id="IPR004099">
    <property type="entry name" value="Pyr_nucl-diS_OxRdtase_dimer"/>
</dbReference>
<comment type="cofactor">
    <cofactor evidence="1">
        <name>FAD</name>
        <dbReference type="ChEBI" id="CHEBI:57692"/>
    </cofactor>
</comment>
<proteinExistence type="inferred from homology"/>
<dbReference type="PRINTS" id="PR00411">
    <property type="entry name" value="PNDRDTASEI"/>
</dbReference>
<dbReference type="PATRIC" id="fig|216938.3.peg.284"/>
<keyword evidence="4" id="KW-0274">FAD</keyword>
<evidence type="ECO:0000313" key="10">
    <source>
        <dbReference type="Proteomes" id="UP000094378"/>
    </source>
</evidence>
<evidence type="ECO:0000256" key="6">
    <source>
        <dbReference type="ARBA" id="ARBA00023284"/>
    </source>
</evidence>
<evidence type="ECO:0000256" key="3">
    <source>
        <dbReference type="ARBA" id="ARBA00022630"/>
    </source>
</evidence>
<dbReference type="AlphaFoldDB" id="A0A1B3SJY9"/>
<evidence type="ECO:0000256" key="1">
    <source>
        <dbReference type="ARBA" id="ARBA00001974"/>
    </source>
</evidence>
<keyword evidence="6" id="KW-0676">Redox-active center</keyword>
<feature type="domain" description="Pyridine nucleotide-disulphide oxidoreductase dimerisation" evidence="7">
    <location>
        <begin position="330"/>
        <end position="427"/>
    </location>
</feature>
<dbReference type="SUPFAM" id="SSF51905">
    <property type="entry name" value="FAD/NAD(P)-binding domain"/>
    <property type="match status" value="1"/>
</dbReference>
<dbReference type="OrthoDB" id="9792592at2"/>
<evidence type="ECO:0000256" key="4">
    <source>
        <dbReference type="ARBA" id="ARBA00022827"/>
    </source>
</evidence>
<dbReference type="Pfam" id="PF07992">
    <property type="entry name" value="Pyr_redox_2"/>
    <property type="match status" value="1"/>
</dbReference>
<dbReference type="NCBIfam" id="NF007123">
    <property type="entry name" value="PRK09564.1"/>
    <property type="match status" value="1"/>
</dbReference>
<dbReference type="GO" id="GO:0016491">
    <property type="term" value="F:oxidoreductase activity"/>
    <property type="evidence" value="ECO:0007669"/>
    <property type="project" value="UniProtKB-KW"/>
</dbReference>
<dbReference type="PANTHER" id="PTHR43429:SF1">
    <property type="entry name" value="NAD(P)H SULFUR OXIDOREDUCTASE (COA-DEPENDENT)"/>
    <property type="match status" value="1"/>
</dbReference>
<accession>A0A1B3SJY9</accession>
<feature type="domain" description="FAD/NAD(P)-binding" evidence="8">
    <location>
        <begin position="1"/>
        <end position="283"/>
    </location>
</feature>
<keyword evidence="5" id="KW-0560">Oxidoreductase</keyword>
<keyword evidence="10" id="KW-1185">Reference proteome</keyword>
<dbReference type="Proteomes" id="UP000094378">
    <property type="component" value="Chromosome"/>
</dbReference>
<sequence length="442" mass="49392">MKVIIVGGSATGMGVAAKLKRNDPNAEVIVYQDKDYVSLGACGLPYFVSNNFDNKEMLIARTKEQFEQSGIVVKTNSRVSSIDFDSKTVYFNDKQDTYEKLVIAIGAKPIIPNTSWKNLKNSFTITTLEDGIKLKEEMNKNPNIKKVAVIGAGFIGLEMTEALTEINKEVYLIEKEDRVSKKAFDKEFSELITTKLEEHNIIVKTSTELKEIVEVDGLAKQLIFSNSEKLEVDAIIFSIGFKPNTEIFTNTKLELFENGAIIVDNQGKTNIEDVYSAGDCATSKEFLTQKNIYSPLATVANKFAKVIADNLCGKNKVFVGSLRSAIFRCFDIGFARSGFTEEEAQDLFKIKIVFIKDKDHTHYLKGQKDIYLKLILDTETNTIIGSQLCAQNSAMLRANTLATIIWSKINVDEALEQIDLVYAPPYSKTTDILHIALSKFLK</sequence>
<dbReference type="Pfam" id="PF02852">
    <property type="entry name" value="Pyr_redox_dim"/>
    <property type="match status" value="1"/>
</dbReference>
<evidence type="ECO:0000256" key="5">
    <source>
        <dbReference type="ARBA" id="ARBA00023002"/>
    </source>
</evidence>
<dbReference type="STRING" id="216938.SHELI_v1c02820"/>
<dbReference type="InterPro" id="IPR050260">
    <property type="entry name" value="FAD-bd_OxRdtase"/>
</dbReference>
<reference evidence="9 10" key="1">
    <citation type="submission" date="2016-08" db="EMBL/GenBank/DDBJ databases">
        <title>Complete genome sequence of Spiroplasma helicoides TABS-2 (DSM 22551).</title>
        <authorList>
            <person name="Shen W.-Y."/>
            <person name="Lo W.-S."/>
            <person name="Lai Y.-C."/>
            <person name="Kuo C.-H."/>
        </authorList>
    </citation>
    <scope>NUCLEOTIDE SEQUENCE [LARGE SCALE GENOMIC DNA]</scope>
    <source>
        <strain evidence="9 10">TABS-2</strain>
    </source>
</reference>
<name>A0A1B3SJY9_9MOLU</name>
<keyword evidence="3" id="KW-0285">Flavoprotein</keyword>
<dbReference type="SUPFAM" id="SSF55424">
    <property type="entry name" value="FAD/NAD-linked reductases, dimerisation (C-terminal) domain"/>
    <property type="match status" value="1"/>
</dbReference>
<dbReference type="RefSeq" id="WP_069116027.1">
    <property type="nucleotide sequence ID" value="NZ_CP017015.1"/>
</dbReference>
<evidence type="ECO:0000259" key="7">
    <source>
        <dbReference type="Pfam" id="PF02852"/>
    </source>
</evidence>
<dbReference type="InterPro" id="IPR036188">
    <property type="entry name" value="FAD/NAD-bd_sf"/>
</dbReference>
<evidence type="ECO:0000259" key="8">
    <source>
        <dbReference type="Pfam" id="PF07992"/>
    </source>
</evidence>
<evidence type="ECO:0000313" key="9">
    <source>
        <dbReference type="EMBL" id="AOG60237.1"/>
    </source>
</evidence>
<dbReference type="InterPro" id="IPR023753">
    <property type="entry name" value="FAD/NAD-binding_dom"/>
</dbReference>
<organism evidence="9 10">
    <name type="scientific">Spiroplasma helicoides</name>
    <dbReference type="NCBI Taxonomy" id="216938"/>
    <lineage>
        <taxon>Bacteria</taxon>
        <taxon>Bacillati</taxon>
        <taxon>Mycoplasmatota</taxon>
        <taxon>Mollicutes</taxon>
        <taxon>Entomoplasmatales</taxon>
        <taxon>Spiroplasmataceae</taxon>
        <taxon>Spiroplasma</taxon>
    </lineage>
</organism>
<dbReference type="Gene3D" id="3.50.50.60">
    <property type="entry name" value="FAD/NAD(P)-binding domain"/>
    <property type="match status" value="2"/>
</dbReference>